<dbReference type="EMBL" id="MU006117">
    <property type="protein sequence ID" value="KAF2834544.1"/>
    <property type="molecule type" value="Genomic_DNA"/>
</dbReference>
<keyword evidence="3" id="KW-1185">Reference proteome</keyword>
<organism evidence="2 3">
    <name type="scientific">Patellaria atrata CBS 101060</name>
    <dbReference type="NCBI Taxonomy" id="1346257"/>
    <lineage>
        <taxon>Eukaryota</taxon>
        <taxon>Fungi</taxon>
        <taxon>Dikarya</taxon>
        <taxon>Ascomycota</taxon>
        <taxon>Pezizomycotina</taxon>
        <taxon>Dothideomycetes</taxon>
        <taxon>Dothideomycetes incertae sedis</taxon>
        <taxon>Patellariales</taxon>
        <taxon>Patellariaceae</taxon>
        <taxon>Patellaria</taxon>
    </lineage>
</organism>
<dbReference type="Proteomes" id="UP000799429">
    <property type="component" value="Unassembled WGS sequence"/>
</dbReference>
<protein>
    <submittedName>
        <fullName evidence="2">Uncharacterized protein</fullName>
    </submittedName>
</protein>
<reference evidence="2" key="1">
    <citation type="journal article" date="2020" name="Stud. Mycol.">
        <title>101 Dothideomycetes genomes: a test case for predicting lifestyles and emergence of pathogens.</title>
        <authorList>
            <person name="Haridas S."/>
            <person name="Albert R."/>
            <person name="Binder M."/>
            <person name="Bloem J."/>
            <person name="Labutti K."/>
            <person name="Salamov A."/>
            <person name="Andreopoulos B."/>
            <person name="Baker S."/>
            <person name="Barry K."/>
            <person name="Bills G."/>
            <person name="Bluhm B."/>
            <person name="Cannon C."/>
            <person name="Castanera R."/>
            <person name="Culley D."/>
            <person name="Daum C."/>
            <person name="Ezra D."/>
            <person name="Gonzalez J."/>
            <person name="Henrissat B."/>
            <person name="Kuo A."/>
            <person name="Liang C."/>
            <person name="Lipzen A."/>
            <person name="Lutzoni F."/>
            <person name="Magnuson J."/>
            <person name="Mondo S."/>
            <person name="Nolan M."/>
            <person name="Ohm R."/>
            <person name="Pangilinan J."/>
            <person name="Park H.-J."/>
            <person name="Ramirez L."/>
            <person name="Alfaro M."/>
            <person name="Sun H."/>
            <person name="Tritt A."/>
            <person name="Yoshinaga Y."/>
            <person name="Zwiers L.-H."/>
            <person name="Turgeon B."/>
            <person name="Goodwin S."/>
            <person name="Spatafora J."/>
            <person name="Crous P."/>
            <person name="Grigoriev I."/>
        </authorList>
    </citation>
    <scope>NUCLEOTIDE SEQUENCE</scope>
    <source>
        <strain evidence="2">CBS 101060</strain>
    </source>
</reference>
<sequence length="73" mass="8357">MLPTSQSLRASQMEYSNNGRRRIPDPPPHNPSKGEYRIPKIIPSVSDLHPTLRTSSTEYMRSPTRAHRVNTPF</sequence>
<feature type="compositionally biased region" description="Polar residues" evidence="1">
    <location>
        <begin position="1"/>
        <end position="18"/>
    </location>
</feature>
<evidence type="ECO:0000313" key="3">
    <source>
        <dbReference type="Proteomes" id="UP000799429"/>
    </source>
</evidence>
<feature type="compositionally biased region" description="Basic residues" evidence="1">
    <location>
        <begin position="64"/>
        <end position="73"/>
    </location>
</feature>
<name>A0A9P4S1R6_9PEZI</name>
<proteinExistence type="predicted"/>
<evidence type="ECO:0000313" key="2">
    <source>
        <dbReference type="EMBL" id="KAF2834544.1"/>
    </source>
</evidence>
<dbReference type="AlphaFoldDB" id="A0A9P4S1R6"/>
<gene>
    <name evidence="2" type="ORF">M501DRAFT_1000183</name>
</gene>
<comment type="caution">
    <text evidence="2">The sequence shown here is derived from an EMBL/GenBank/DDBJ whole genome shotgun (WGS) entry which is preliminary data.</text>
</comment>
<feature type="non-terminal residue" evidence="2">
    <location>
        <position position="73"/>
    </location>
</feature>
<feature type="region of interest" description="Disordered" evidence="1">
    <location>
        <begin position="1"/>
        <end position="73"/>
    </location>
</feature>
<accession>A0A9P4S1R6</accession>
<evidence type="ECO:0000256" key="1">
    <source>
        <dbReference type="SAM" id="MobiDB-lite"/>
    </source>
</evidence>